<evidence type="ECO:0000313" key="1">
    <source>
        <dbReference type="EMBL" id="PTL95927.1"/>
    </source>
</evidence>
<dbReference type="Proteomes" id="UP000241895">
    <property type="component" value="Unassembled WGS sequence"/>
</dbReference>
<dbReference type="PROSITE" id="PS51257">
    <property type="entry name" value="PROKAR_LIPOPROTEIN"/>
    <property type="match status" value="1"/>
</dbReference>
<dbReference type="EMBL" id="PXNS01000001">
    <property type="protein sequence ID" value="PTL95927.1"/>
    <property type="molecule type" value="Genomic_DNA"/>
</dbReference>
<comment type="caution">
    <text evidence="1">The sequence shown here is derived from an EMBL/GenBank/DDBJ whole genome shotgun (WGS) entry which is preliminary data.</text>
</comment>
<name>A0ABX5IZA5_9GAMM</name>
<reference evidence="1 2" key="1">
    <citation type="submission" date="2018-03" db="EMBL/GenBank/DDBJ databases">
        <authorList>
            <person name="Zhou J."/>
            <person name="Li X."/>
            <person name="Xue M."/>
            <person name="Yin J."/>
        </authorList>
    </citation>
    <scope>NUCLEOTIDE SEQUENCE [LARGE SCALE GENOMIC DNA]</scope>
    <source>
        <strain evidence="1 2">SYSU ZJ2214</strain>
    </source>
</reference>
<evidence type="ECO:0000313" key="2">
    <source>
        <dbReference type="Proteomes" id="UP000241895"/>
    </source>
</evidence>
<gene>
    <name evidence="1" type="ORF">C6W88_00475</name>
</gene>
<keyword evidence="2" id="KW-1185">Reference proteome</keyword>
<proteinExistence type="predicted"/>
<accession>A0ABX5IZA5</accession>
<sequence length="134" mass="14111">MTRRWTSVEGKAPGKRLLALAVVLMAVWLSGCAGSSSMAEPPRQMLVAVAPGPALNETLAMLMEQGYVITQADGELGRIDASLARPPGYRIEARGEPAGASGASVSLQGYRGGRRLPPAVVEPLFVELQGRLAR</sequence>
<protein>
    <submittedName>
        <fullName evidence="1">Uncharacterized protein</fullName>
    </submittedName>
</protein>
<organism evidence="1 2">
    <name type="scientific">Halomonas litopenaei</name>
    <dbReference type="NCBI Taxonomy" id="2109328"/>
    <lineage>
        <taxon>Bacteria</taxon>
        <taxon>Pseudomonadati</taxon>
        <taxon>Pseudomonadota</taxon>
        <taxon>Gammaproteobacteria</taxon>
        <taxon>Oceanospirillales</taxon>
        <taxon>Halomonadaceae</taxon>
        <taxon>Halomonas</taxon>
    </lineage>
</organism>